<organism evidence="1 2">
    <name type="scientific">Streptomyces phaeolivaceus</name>
    <dbReference type="NCBI Taxonomy" id="2653200"/>
    <lineage>
        <taxon>Bacteria</taxon>
        <taxon>Bacillati</taxon>
        <taxon>Actinomycetota</taxon>
        <taxon>Actinomycetes</taxon>
        <taxon>Kitasatosporales</taxon>
        <taxon>Streptomycetaceae</taxon>
        <taxon>Streptomyces</taxon>
    </lineage>
</organism>
<evidence type="ECO:0008006" key="3">
    <source>
        <dbReference type="Google" id="ProtNLM"/>
    </source>
</evidence>
<gene>
    <name evidence="1" type="ORF">F9278_29665</name>
</gene>
<sequence length="305" mass="31842">MRRGVRKVRVVSVVAFEGDWARVHHAYGRAGDVPGQLAGLVAGDPETRRAAVSFLTGSVYHQGTRWPASARVVGPLVALVGAPKTPDRATVLHILRAVALGDARDDELPFDPVRAFADAERVRPADEAAVLRVLFEEDDPDVDGVADIADAVALRWAADAYRAARRHTAAYLDWLRDPDPAVAALAAGLVVWFPGVPGVGEALAAVAGGAGPGGPRASANLGLAHLDGPLGERELGALTRGLGSTDEAVRVTAAVALARRLPAAPPEAALTVLIDADDRNVPGVVPGWDRPLRGHVSIALRRLGL</sequence>
<evidence type="ECO:0000313" key="2">
    <source>
        <dbReference type="Proteomes" id="UP000327294"/>
    </source>
</evidence>
<proteinExistence type="predicted"/>
<dbReference type="KEGG" id="sphv:F9278_29665"/>
<dbReference type="Proteomes" id="UP000327294">
    <property type="component" value="Chromosome"/>
</dbReference>
<dbReference type="RefSeq" id="WP_152171049.1">
    <property type="nucleotide sequence ID" value="NZ_CP045096.1"/>
</dbReference>
<dbReference type="EMBL" id="CP045096">
    <property type="protein sequence ID" value="QFQ99631.1"/>
    <property type="molecule type" value="Genomic_DNA"/>
</dbReference>
<protein>
    <recommendedName>
        <fullName evidence="3">HEAT repeat domain-containing protein</fullName>
    </recommendedName>
</protein>
<keyword evidence="2" id="KW-1185">Reference proteome</keyword>
<dbReference type="AlphaFoldDB" id="A0A5P8K949"/>
<name>A0A5P8K949_9ACTN</name>
<reference evidence="1 2" key="1">
    <citation type="submission" date="2019-10" db="EMBL/GenBank/DDBJ databases">
        <title>Streptomyces sp. strain GY16 isolated from leaves of Broussonetia papyrifera.</title>
        <authorList>
            <person name="Mo P."/>
        </authorList>
    </citation>
    <scope>NUCLEOTIDE SEQUENCE [LARGE SCALE GENOMIC DNA]</scope>
    <source>
        <strain evidence="1 2">GY16</strain>
    </source>
</reference>
<accession>A0A5P8K949</accession>
<evidence type="ECO:0000313" key="1">
    <source>
        <dbReference type="EMBL" id="QFQ99631.1"/>
    </source>
</evidence>